<sequence>MTNARNENNPLETWALDREIVLSRVVAAPRDLVFKAWTDPQHLPLWFGPKGFRIETEEIDIRVGGQWRFVLFGPDGTRWDSRMVFLKIDPPRLLQFDHGSDVDNDPGRFRTSVTFDEQTNGKTVVTLRQLHPTKAQRDAGIGFGAVEFGYETLEKLARHLDAEMG</sequence>
<accession>A0A059FPB1</accession>
<comment type="similarity">
    <text evidence="1">Belongs to the AHA1 family.</text>
</comment>
<dbReference type="SUPFAM" id="SSF55961">
    <property type="entry name" value="Bet v1-like"/>
    <property type="match status" value="1"/>
</dbReference>
<evidence type="ECO:0000259" key="2">
    <source>
        <dbReference type="Pfam" id="PF08327"/>
    </source>
</evidence>
<dbReference type="Proteomes" id="UP000025171">
    <property type="component" value="Unassembled WGS sequence"/>
</dbReference>
<dbReference type="Pfam" id="PF08327">
    <property type="entry name" value="AHSA1"/>
    <property type="match status" value="1"/>
</dbReference>
<keyword evidence="4" id="KW-1185">Reference proteome</keyword>
<organism evidence="3 4">
    <name type="scientific">Hyphomonas johnsonii MHS-2</name>
    <dbReference type="NCBI Taxonomy" id="1280950"/>
    <lineage>
        <taxon>Bacteria</taxon>
        <taxon>Pseudomonadati</taxon>
        <taxon>Pseudomonadota</taxon>
        <taxon>Alphaproteobacteria</taxon>
        <taxon>Hyphomonadales</taxon>
        <taxon>Hyphomonadaceae</taxon>
        <taxon>Hyphomonas</taxon>
    </lineage>
</organism>
<comment type="caution">
    <text evidence="3">The sequence shown here is derived from an EMBL/GenBank/DDBJ whole genome shotgun (WGS) entry which is preliminary data.</text>
</comment>
<dbReference type="Gene3D" id="3.30.530.20">
    <property type="match status" value="1"/>
</dbReference>
<protein>
    <submittedName>
        <fullName evidence="3">Activator of Hsp90 ATPase 1 family protein</fullName>
    </submittedName>
</protein>
<feature type="domain" description="Activator of Hsp90 ATPase homologue 1/2-like C-terminal" evidence="2">
    <location>
        <begin position="28"/>
        <end position="160"/>
    </location>
</feature>
<evidence type="ECO:0000313" key="3">
    <source>
        <dbReference type="EMBL" id="KCZ92366.1"/>
    </source>
</evidence>
<evidence type="ECO:0000256" key="1">
    <source>
        <dbReference type="ARBA" id="ARBA00006817"/>
    </source>
</evidence>
<name>A0A059FPB1_9PROT</name>
<dbReference type="InterPro" id="IPR013538">
    <property type="entry name" value="ASHA1/2-like_C"/>
</dbReference>
<gene>
    <name evidence="3" type="ORF">HJO_10034</name>
</gene>
<dbReference type="EMBL" id="ARYK01000004">
    <property type="protein sequence ID" value="KCZ92366.1"/>
    <property type="molecule type" value="Genomic_DNA"/>
</dbReference>
<proteinExistence type="inferred from homology"/>
<dbReference type="CDD" id="cd08894">
    <property type="entry name" value="SRPBCC_CalC_Aha1-like_1"/>
    <property type="match status" value="1"/>
</dbReference>
<dbReference type="RefSeq" id="WP_035616589.1">
    <property type="nucleotide sequence ID" value="NZ_ARYK01000004.1"/>
</dbReference>
<dbReference type="OrthoDB" id="9805228at2"/>
<dbReference type="PATRIC" id="fig|1280950.3.peg.2006"/>
<dbReference type="eggNOG" id="COG3832">
    <property type="taxonomic scope" value="Bacteria"/>
</dbReference>
<dbReference type="STRING" id="1280950.HJO_10034"/>
<evidence type="ECO:0000313" key="4">
    <source>
        <dbReference type="Proteomes" id="UP000025171"/>
    </source>
</evidence>
<dbReference type="AlphaFoldDB" id="A0A059FPB1"/>
<reference evidence="3 4" key="1">
    <citation type="journal article" date="2014" name="Antonie Van Leeuwenhoek">
        <title>Hyphomonas beringensis sp. nov. and Hyphomonas chukchiensis sp. nov., isolated from surface seawater of the Bering Sea and Chukchi Sea.</title>
        <authorList>
            <person name="Li C."/>
            <person name="Lai Q."/>
            <person name="Li G."/>
            <person name="Dong C."/>
            <person name="Wang J."/>
            <person name="Liao Y."/>
            <person name="Shao Z."/>
        </authorList>
    </citation>
    <scope>NUCLEOTIDE SEQUENCE [LARGE SCALE GENOMIC DNA]</scope>
    <source>
        <strain evidence="3 4">MHS-2</strain>
    </source>
</reference>
<dbReference type="InterPro" id="IPR023393">
    <property type="entry name" value="START-like_dom_sf"/>
</dbReference>